<dbReference type="EMBL" id="HE575324">
    <property type="protein sequence ID" value="CCC94688.1"/>
    <property type="molecule type" value="Genomic_DNA"/>
</dbReference>
<dbReference type="VEuPathDB" id="TriTrypDB:TcIL3000.11.690"/>
<name>G0UZ69_TRYCI</name>
<reference evidence="1" key="1">
    <citation type="journal article" date="2012" name="Proc. Natl. Acad. Sci. U.S.A.">
        <title>Antigenic diversity is generated by distinct evolutionary mechanisms in African trypanosome species.</title>
        <authorList>
            <person name="Jackson A.P."/>
            <person name="Berry A."/>
            <person name="Aslett M."/>
            <person name="Allison H.C."/>
            <person name="Burton P."/>
            <person name="Vavrova-Anderson J."/>
            <person name="Brown R."/>
            <person name="Browne H."/>
            <person name="Corton N."/>
            <person name="Hauser H."/>
            <person name="Gamble J."/>
            <person name="Gilderthorp R."/>
            <person name="Marcello L."/>
            <person name="McQuillan J."/>
            <person name="Otto T.D."/>
            <person name="Quail M.A."/>
            <person name="Sanders M.J."/>
            <person name="van Tonder A."/>
            <person name="Ginger M.L."/>
            <person name="Field M.C."/>
            <person name="Barry J.D."/>
            <person name="Hertz-Fowler C."/>
            <person name="Berriman M."/>
        </authorList>
    </citation>
    <scope>NUCLEOTIDE SEQUENCE</scope>
    <source>
        <strain evidence="1">IL3000</strain>
    </source>
</reference>
<accession>G0UZ69</accession>
<protein>
    <submittedName>
        <fullName evidence="1">Uncharacterized protein</fullName>
    </submittedName>
</protein>
<sequence>MRSATNGINTTDVHKGPNLVIGVLQKSSNPRLASINSLLESVVRSARLVVKGTDSQKRFHSEFTEFCCVALMGRDLLEDAIYDMLKEEESDVFTNGDDDFAGISALDLIKIIVNYVASHTETLGTQYLEHIGMSALARIEDGVDSGHNHLSSEQGDASCRSVRSKILRGQAAVQKTDHPMSSDGLGAAAGEVMIKTDTEKSEVKGKLQLNDRNAVPTMWLRPWKIGNPTSRGVILDHILTEDIRRMSESSAPPTKKCDVTFFDICTASSASDMLGLWGARERLVSSEMDSCCSSAPILAAAARSDVDRRGKRDFFPNGGLSACTSISSDIMTDLVFHGISSFEMLFGDVERGDNGV</sequence>
<proteinExistence type="predicted"/>
<gene>
    <name evidence="1" type="ORF">TCIL3000_11_690</name>
</gene>
<evidence type="ECO:0000313" key="1">
    <source>
        <dbReference type="EMBL" id="CCC94688.1"/>
    </source>
</evidence>
<dbReference type="AlphaFoldDB" id="G0UZ69"/>
<organism evidence="1">
    <name type="scientific">Trypanosoma congolense (strain IL3000)</name>
    <dbReference type="NCBI Taxonomy" id="1068625"/>
    <lineage>
        <taxon>Eukaryota</taxon>
        <taxon>Discoba</taxon>
        <taxon>Euglenozoa</taxon>
        <taxon>Kinetoplastea</taxon>
        <taxon>Metakinetoplastina</taxon>
        <taxon>Trypanosomatida</taxon>
        <taxon>Trypanosomatidae</taxon>
        <taxon>Trypanosoma</taxon>
        <taxon>Nannomonas</taxon>
    </lineage>
</organism>